<sequence length="351" mass="40030">MWLLSNQTPFAVERNWTRDERGHEVWLVAIKGSFEIDPDGKQTLLKDQTPVTKAPLHGADPNELLDESDFNIEKKHSDVLIEGHVYAPGGQPSLDTVARVKIGDLDKTVRVSGDRVFMPGPVSVRMSRPQSFVEMPISWRRTYGGMDMEASTPDWDQRNPLGTGFAVNPQRLVGKTAPNFEYPDAPYRDHRSGKPAAFGPVARHWQPRAKHAGTYGEEWKKTRDPLLPHDFSRLYYQCAPQDQQTKLPLVGYEDVRLGNFTTDGFWRFLLPRVTFVITTEFYGRADRRHDEAPIHTLRIKPDLRQFSITWMSILPVPYDEEHLKNTTVRLKRRIGVSPTIAATGVWSAEDS</sequence>
<reference evidence="2 3" key="1">
    <citation type="submission" date="2016-05" db="EMBL/GenBank/DDBJ databases">
        <authorList>
            <person name="Ramsay J.P."/>
        </authorList>
    </citation>
    <scope>NUCLEOTIDE SEQUENCE [LARGE SCALE GENOMIC DNA]</scope>
    <source>
        <strain evidence="2 3">NZP2042</strain>
    </source>
</reference>
<protein>
    <recommendedName>
        <fullName evidence="1">DUF2169 domain-containing protein</fullName>
    </recommendedName>
</protein>
<gene>
    <name evidence="2" type="ORF">A8145_00825</name>
</gene>
<dbReference type="Pfam" id="PF09937">
    <property type="entry name" value="DUF2169"/>
    <property type="match status" value="1"/>
</dbReference>
<proteinExistence type="predicted"/>
<organism evidence="2 3">
    <name type="scientific">Rhizobium loti</name>
    <name type="common">Mesorhizobium loti</name>
    <dbReference type="NCBI Taxonomy" id="381"/>
    <lineage>
        <taxon>Bacteria</taxon>
        <taxon>Pseudomonadati</taxon>
        <taxon>Pseudomonadota</taxon>
        <taxon>Alphaproteobacteria</taxon>
        <taxon>Hyphomicrobiales</taxon>
        <taxon>Phyllobacteriaceae</taxon>
        <taxon>Mesorhizobium</taxon>
    </lineage>
</organism>
<evidence type="ECO:0000313" key="3">
    <source>
        <dbReference type="Proteomes" id="UP000093737"/>
    </source>
</evidence>
<feature type="domain" description="DUF2169" evidence="1">
    <location>
        <begin position="22"/>
        <end position="310"/>
    </location>
</feature>
<dbReference type="RefSeq" id="WP_056564982.1">
    <property type="nucleotide sequence ID" value="NZ_CP033334.1"/>
</dbReference>
<evidence type="ECO:0000259" key="1">
    <source>
        <dbReference type="Pfam" id="PF09937"/>
    </source>
</evidence>
<comment type="caution">
    <text evidence="2">The sequence shown here is derived from an EMBL/GenBank/DDBJ whole genome shotgun (WGS) entry which is preliminary data.</text>
</comment>
<dbReference type="EMBL" id="LYTK01000001">
    <property type="protein sequence ID" value="OBQ71459.1"/>
    <property type="molecule type" value="Genomic_DNA"/>
</dbReference>
<name>A0A6M7UA66_RHILI</name>
<dbReference type="Proteomes" id="UP000093737">
    <property type="component" value="Unassembled WGS sequence"/>
</dbReference>
<accession>A0A6M7UA66</accession>
<evidence type="ECO:0000313" key="2">
    <source>
        <dbReference type="EMBL" id="OBQ71459.1"/>
    </source>
</evidence>
<dbReference type="InterPro" id="IPR018683">
    <property type="entry name" value="DUF2169"/>
</dbReference>
<dbReference type="AlphaFoldDB" id="A0A6M7UA66"/>